<evidence type="ECO:0000313" key="11">
    <source>
        <dbReference type="Ensembl" id="ENSPSIP00000017995.1"/>
    </source>
</evidence>
<organism evidence="11 12">
    <name type="scientific">Pelodiscus sinensis</name>
    <name type="common">Chinese softshell turtle</name>
    <name type="synonym">Trionyx sinensis</name>
    <dbReference type="NCBI Taxonomy" id="13735"/>
    <lineage>
        <taxon>Eukaryota</taxon>
        <taxon>Metazoa</taxon>
        <taxon>Chordata</taxon>
        <taxon>Craniata</taxon>
        <taxon>Vertebrata</taxon>
        <taxon>Euteleostomi</taxon>
        <taxon>Archelosauria</taxon>
        <taxon>Testudinata</taxon>
        <taxon>Testudines</taxon>
        <taxon>Cryptodira</taxon>
        <taxon>Trionychia</taxon>
        <taxon>Trionychidae</taxon>
        <taxon>Pelodiscus</taxon>
    </lineage>
</organism>
<dbReference type="GO" id="GO:0005886">
    <property type="term" value="C:plasma membrane"/>
    <property type="evidence" value="ECO:0007669"/>
    <property type="project" value="UniProtKB-SubCell"/>
</dbReference>
<dbReference type="PRINTS" id="PR00237">
    <property type="entry name" value="GPCRRHODOPSN"/>
</dbReference>
<sequence length="323" mass="36690">MQYVAEVRKGNVTTVTEFILLGLPNHQELEVPLFFIYLVFYIVTVMGNILIILITMDPALHTPMYFFLRVLSFLEIGYISVTVPRMLVNFLSKDRTISYTGCARHGSQLFFKYFFSENKCNVFATLVFFVQSIAKCGPDQGNHIMNRRVCLALTVLSWIYGTIVSLVQTIWVFTFPFCGSNQINYFFCDVTPLITLACTDTSLFELQLFTITMLCNFIPFCLILLSYIVIISTIFKMASAEGRQKAFSTCSSHLIVVMLYYGASGLIYLRPKSTTSLESNKVIALLYTTVTPILNPVIYSLRNKEVKGALWRFFGGGLKRNTI</sequence>
<evidence type="ECO:0000256" key="7">
    <source>
        <dbReference type="ARBA" id="ARBA00023136"/>
    </source>
</evidence>
<evidence type="ECO:0000256" key="8">
    <source>
        <dbReference type="ARBA" id="ARBA00023224"/>
    </source>
</evidence>
<dbReference type="Proteomes" id="UP000007267">
    <property type="component" value="Unassembled WGS sequence"/>
</dbReference>
<dbReference type="PANTHER" id="PTHR26453">
    <property type="entry name" value="OLFACTORY RECEPTOR"/>
    <property type="match status" value="1"/>
</dbReference>
<name>K7GCI4_PELSI</name>
<dbReference type="SUPFAM" id="SSF81321">
    <property type="entry name" value="Family A G protein-coupled receptor-like"/>
    <property type="match status" value="1"/>
</dbReference>
<reference evidence="11" key="4">
    <citation type="submission" date="2025-09" db="UniProtKB">
        <authorList>
            <consortium name="Ensembl"/>
        </authorList>
    </citation>
    <scope>IDENTIFICATION</scope>
</reference>
<dbReference type="FunFam" id="1.20.1070.10:FF:000001">
    <property type="entry name" value="Olfactory receptor"/>
    <property type="match status" value="1"/>
</dbReference>
<reference evidence="12" key="1">
    <citation type="submission" date="2011-10" db="EMBL/GenBank/DDBJ databases">
        <authorList>
            <consortium name="Soft-shell Turtle Genome Consortium"/>
        </authorList>
    </citation>
    <scope>NUCLEOTIDE SEQUENCE [LARGE SCALE GENOMIC DNA]</scope>
    <source>
        <strain evidence="12">Daiwa-1</strain>
    </source>
</reference>
<keyword evidence="4 9" id="KW-0812">Transmembrane</keyword>
<dbReference type="PROSITE" id="PS50262">
    <property type="entry name" value="G_PROTEIN_RECEP_F1_2"/>
    <property type="match status" value="1"/>
</dbReference>
<dbReference type="HOGENOM" id="CLU_012526_1_0_1"/>
<feature type="transmembrane region" description="Helical" evidence="9">
    <location>
        <begin position="247"/>
        <end position="270"/>
    </location>
</feature>
<feature type="transmembrane region" description="Helical" evidence="9">
    <location>
        <begin position="66"/>
        <end position="88"/>
    </location>
</feature>
<dbReference type="InterPro" id="IPR000276">
    <property type="entry name" value="GPCR_Rhodpsn"/>
</dbReference>
<reference evidence="12" key="2">
    <citation type="journal article" date="2013" name="Nat. Genet.">
        <title>The draft genomes of soft-shell turtle and green sea turtle yield insights into the development and evolution of the turtle-specific body plan.</title>
        <authorList>
            <person name="Wang Z."/>
            <person name="Pascual-Anaya J."/>
            <person name="Zadissa A."/>
            <person name="Li W."/>
            <person name="Niimura Y."/>
            <person name="Huang Z."/>
            <person name="Li C."/>
            <person name="White S."/>
            <person name="Xiong Z."/>
            <person name="Fang D."/>
            <person name="Wang B."/>
            <person name="Ming Y."/>
            <person name="Chen Y."/>
            <person name="Zheng Y."/>
            <person name="Kuraku S."/>
            <person name="Pignatelli M."/>
            <person name="Herrero J."/>
            <person name="Beal K."/>
            <person name="Nozawa M."/>
            <person name="Li Q."/>
            <person name="Wang J."/>
            <person name="Zhang H."/>
            <person name="Yu L."/>
            <person name="Shigenobu S."/>
            <person name="Wang J."/>
            <person name="Liu J."/>
            <person name="Flicek P."/>
            <person name="Searle S."/>
            <person name="Wang J."/>
            <person name="Kuratani S."/>
            <person name="Yin Y."/>
            <person name="Aken B."/>
            <person name="Zhang G."/>
            <person name="Irie N."/>
        </authorList>
    </citation>
    <scope>NUCLEOTIDE SEQUENCE [LARGE SCALE GENOMIC DNA]</scope>
    <source>
        <strain evidence="12">Daiwa-1</strain>
    </source>
</reference>
<evidence type="ECO:0000256" key="9">
    <source>
        <dbReference type="SAM" id="Phobius"/>
    </source>
</evidence>
<comment type="subcellular location">
    <subcellularLocation>
        <location evidence="1">Cell membrane</location>
        <topology evidence="1">Multi-pass membrane protein</topology>
    </subcellularLocation>
</comment>
<dbReference type="AlphaFoldDB" id="K7GCI4"/>
<keyword evidence="7 9" id="KW-0472">Membrane</keyword>
<accession>K7GCI4</accession>
<feature type="transmembrane region" description="Helical" evidence="9">
    <location>
        <begin position="149"/>
        <end position="173"/>
    </location>
</feature>
<evidence type="ECO:0000313" key="12">
    <source>
        <dbReference type="Proteomes" id="UP000007267"/>
    </source>
</evidence>
<dbReference type="Gene3D" id="1.20.1070.10">
    <property type="entry name" value="Rhodopsin 7-helix transmembrane proteins"/>
    <property type="match status" value="1"/>
</dbReference>
<evidence type="ECO:0000256" key="1">
    <source>
        <dbReference type="ARBA" id="ARBA00004651"/>
    </source>
</evidence>
<evidence type="ECO:0000259" key="10">
    <source>
        <dbReference type="PROSITE" id="PS50262"/>
    </source>
</evidence>
<feature type="transmembrane region" description="Helical" evidence="9">
    <location>
        <begin position="34"/>
        <end position="54"/>
    </location>
</feature>
<dbReference type="Ensembl" id="ENSPSIT00000018078.1">
    <property type="protein sequence ID" value="ENSPSIP00000017995.1"/>
    <property type="gene ID" value="ENSPSIG00000015992.1"/>
</dbReference>
<dbReference type="EMBL" id="AGCU01002508">
    <property type="status" value="NOT_ANNOTATED_CDS"/>
    <property type="molecule type" value="Genomic_DNA"/>
</dbReference>
<evidence type="ECO:0000256" key="6">
    <source>
        <dbReference type="ARBA" id="ARBA00022989"/>
    </source>
</evidence>
<proteinExistence type="predicted"/>
<keyword evidence="2" id="KW-1003">Cell membrane</keyword>
<dbReference type="InterPro" id="IPR017452">
    <property type="entry name" value="GPCR_Rhodpsn_7TM"/>
</dbReference>
<dbReference type="CDD" id="cd15225">
    <property type="entry name" value="7tmA_OR10A-like"/>
    <property type="match status" value="1"/>
</dbReference>
<keyword evidence="6 9" id="KW-1133">Transmembrane helix</keyword>
<feature type="transmembrane region" description="Helical" evidence="9">
    <location>
        <begin position="211"/>
        <end position="235"/>
    </location>
</feature>
<reference evidence="11" key="3">
    <citation type="submission" date="2025-08" db="UniProtKB">
        <authorList>
            <consortium name="Ensembl"/>
        </authorList>
    </citation>
    <scope>IDENTIFICATION</scope>
</reference>
<feature type="transmembrane region" description="Helical" evidence="9">
    <location>
        <begin position="282"/>
        <end position="301"/>
    </location>
</feature>
<keyword evidence="8" id="KW-0807">Transducer</keyword>
<evidence type="ECO:0000256" key="3">
    <source>
        <dbReference type="ARBA" id="ARBA00022606"/>
    </source>
</evidence>
<protein>
    <recommendedName>
        <fullName evidence="10">G-protein coupled receptors family 1 profile domain-containing protein</fullName>
    </recommendedName>
</protein>
<dbReference type="GO" id="GO:0004930">
    <property type="term" value="F:G protein-coupled receptor activity"/>
    <property type="evidence" value="ECO:0007669"/>
    <property type="project" value="InterPro"/>
</dbReference>
<dbReference type="InterPro" id="IPR000725">
    <property type="entry name" value="Olfact_rcpt"/>
</dbReference>
<feature type="domain" description="G-protein coupled receptors family 1 profile" evidence="10">
    <location>
        <begin position="47"/>
        <end position="299"/>
    </location>
</feature>
<dbReference type="GO" id="GO:0004984">
    <property type="term" value="F:olfactory receptor activity"/>
    <property type="evidence" value="ECO:0007669"/>
    <property type="project" value="InterPro"/>
</dbReference>
<evidence type="ECO:0000256" key="2">
    <source>
        <dbReference type="ARBA" id="ARBA00022475"/>
    </source>
</evidence>
<dbReference type="GeneTree" id="ENSGT01150000286970"/>
<evidence type="ECO:0000256" key="4">
    <source>
        <dbReference type="ARBA" id="ARBA00022692"/>
    </source>
</evidence>
<dbReference type="eggNOG" id="ENOG502SMMH">
    <property type="taxonomic scope" value="Eukaryota"/>
</dbReference>
<dbReference type="PRINTS" id="PR00245">
    <property type="entry name" value="OLFACTORYR"/>
</dbReference>
<keyword evidence="5" id="KW-0552">Olfaction</keyword>
<evidence type="ECO:0000256" key="5">
    <source>
        <dbReference type="ARBA" id="ARBA00022725"/>
    </source>
</evidence>
<keyword evidence="12" id="KW-1185">Reference proteome</keyword>
<keyword evidence="3" id="KW-0716">Sensory transduction</keyword>
<dbReference type="Pfam" id="PF13853">
    <property type="entry name" value="7tm_4"/>
    <property type="match status" value="1"/>
</dbReference>